<evidence type="ECO:0000256" key="1">
    <source>
        <dbReference type="SAM" id="MobiDB-lite"/>
    </source>
</evidence>
<dbReference type="AlphaFoldDB" id="A0AAD9E1L1"/>
<proteinExistence type="predicted"/>
<dbReference type="EMBL" id="JAROKS010000012">
    <property type="protein sequence ID" value="KAK1799127.1"/>
    <property type="molecule type" value="Genomic_DNA"/>
</dbReference>
<name>A0AAD9E1L1_9TELE</name>
<feature type="region of interest" description="Disordered" evidence="1">
    <location>
        <begin position="402"/>
        <end position="430"/>
    </location>
</feature>
<keyword evidence="3" id="KW-1185">Reference proteome</keyword>
<reference evidence="2" key="1">
    <citation type="submission" date="2023-03" db="EMBL/GenBank/DDBJ databases">
        <title>Electrophorus voltai genome.</title>
        <authorList>
            <person name="Bian C."/>
        </authorList>
    </citation>
    <scope>NUCLEOTIDE SEQUENCE</scope>
    <source>
        <strain evidence="2">CB-2022</strain>
        <tissue evidence="2">Muscle</tissue>
    </source>
</reference>
<protein>
    <submittedName>
        <fullName evidence="2">Uncharacterized protein</fullName>
    </submittedName>
</protein>
<organism evidence="2 3">
    <name type="scientific">Electrophorus voltai</name>
    <dbReference type="NCBI Taxonomy" id="2609070"/>
    <lineage>
        <taxon>Eukaryota</taxon>
        <taxon>Metazoa</taxon>
        <taxon>Chordata</taxon>
        <taxon>Craniata</taxon>
        <taxon>Vertebrata</taxon>
        <taxon>Euteleostomi</taxon>
        <taxon>Actinopterygii</taxon>
        <taxon>Neopterygii</taxon>
        <taxon>Teleostei</taxon>
        <taxon>Ostariophysi</taxon>
        <taxon>Gymnotiformes</taxon>
        <taxon>Gymnotoidei</taxon>
        <taxon>Gymnotidae</taxon>
        <taxon>Electrophorus</taxon>
    </lineage>
</organism>
<feature type="region of interest" description="Disordered" evidence="1">
    <location>
        <begin position="219"/>
        <end position="241"/>
    </location>
</feature>
<evidence type="ECO:0000313" key="2">
    <source>
        <dbReference type="EMBL" id="KAK1799127.1"/>
    </source>
</evidence>
<evidence type="ECO:0000313" key="3">
    <source>
        <dbReference type="Proteomes" id="UP001239994"/>
    </source>
</evidence>
<gene>
    <name evidence="2" type="ORF">P4O66_007378</name>
</gene>
<dbReference type="Proteomes" id="UP001239994">
    <property type="component" value="Unassembled WGS sequence"/>
</dbReference>
<sequence length="549" mass="60479">MVHRPAGVGHIIVGKALKQLLQRFCWLGRSTDMELNVRCSGQCVAKKGLSLLQTLLLSLDSGMPMERVTVVVLDPFPTTDTPNQSAATMVEEISCWFGVGEELRSDQGCNLVSMIIVEAVALLQGNVGLWGALFRPQNPCLQQSGLMGWSPQKPLVLSGFAKAHSPVQYLSLEIGLSRGSLPIQPATGFFLASLGHKVMERWESARLCPSQAPQPECDSRGFTGVNVEPVSTRHPRPSTRALDPILTREGSAAGVEICSRVSSEPIIVLQSNSWSFGDVKELHLYLHPVEKVPDSRATNELRRRPTQGDLTVAAEMYILRRDSERDNDRSTDTPDGPWRIVSTPDERPRECETGRTQGRCALSPDGRTPPSGRRLAPQPTSAWLSECLRHERKLLEKQPVKLGRRSRTRERTRVQAPSVGPRRLPTSTMQHPLTGGTCVALPNVDMCPQLSCALAFMYLQQLGLRQNVVENDVSFVVANKQRVSRLGQAHSSHAHPQAALLLGPPEFSMPQNPLHSELMVARETQSKLPGAAAPLRWGIYDRGSAAWWK</sequence>
<feature type="compositionally biased region" description="Basic and acidic residues" evidence="1">
    <location>
        <begin position="321"/>
        <end position="332"/>
    </location>
</feature>
<comment type="caution">
    <text evidence="2">The sequence shown here is derived from an EMBL/GenBank/DDBJ whole genome shotgun (WGS) entry which is preliminary data.</text>
</comment>
<feature type="region of interest" description="Disordered" evidence="1">
    <location>
        <begin position="321"/>
        <end position="379"/>
    </location>
</feature>
<feature type="compositionally biased region" description="Basic and acidic residues" evidence="1">
    <location>
        <begin position="344"/>
        <end position="353"/>
    </location>
</feature>
<accession>A0AAD9E1L1</accession>